<dbReference type="RefSeq" id="WP_054197540.1">
    <property type="nucleotide sequence ID" value="NZ_JNOC01000015.1"/>
</dbReference>
<evidence type="ECO:0000256" key="7">
    <source>
        <dbReference type="PIRSR" id="PIRSR604419-1"/>
    </source>
</evidence>
<dbReference type="Gene3D" id="3.40.50.1450">
    <property type="entry name" value="HybD-like"/>
    <property type="match status" value="1"/>
</dbReference>
<evidence type="ECO:0000256" key="1">
    <source>
        <dbReference type="ARBA" id="ARBA00006814"/>
    </source>
</evidence>
<dbReference type="InterPro" id="IPR000671">
    <property type="entry name" value="Peptidase_A31"/>
</dbReference>
<dbReference type="PANTHER" id="PTHR30302">
    <property type="entry name" value="HYDROGENASE 1 MATURATION PROTEASE"/>
    <property type="match status" value="1"/>
</dbReference>
<dbReference type="PATRIC" id="fig|35818.11.peg.320"/>
<evidence type="ECO:0000256" key="2">
    <source>
        <dbReference type="ARBA" id="ARBA00022596"/>
    </source>
</evidence>
<evidence type="ECO:0000256" key="5">
    <source>
        <dbReference type="ARBA" id="ARBA00022750"/>
    </source>
</evidence>
<dbReference type="GO" id="GO:0016485">
    <property type="term" value="P:protein processing"/>
    <property type="evidence" value="ECO:0007669"/>
    <property type="project" value="InterPro"/>
</dbReference>
<gene>
    <name evidence="8" type="ORF">HPU229334_01635</name>
</gene>
<sequence>MKILILGIGNILFGDEGIGVHLSNLFKLNYSFEGEHEVDIVDGGTMAQHLIPIITNYDRVLILDCIDADNAQIGDIYFFDFSAIPNNITWAGSAHEVEMLQTLKMIEMLGDLPPTKILGVKPFIIGSDPTFELSQEILKAAKTMEAQAIKYLHEFGIQTYKKDNRDLQEIAHLSYKGF</sequence>
<organism evidence="8 9">
    <name type="scientific">Helicobacter pullorum</name>
    <dbReference type="NCBI Taxonomy" id="35818"/>
    <lineage>
        <taxon>Bacteria</taxon>
        <taxon>Pseudomonadati</taxon>
        <taxon>Campylobacterota</taxon>
        <taxon>Epsilonproteobacteria</taxon>
        <taxon>Campylobacterales</taxon>
        <taxon>Helicobacteraceae</taxon>
        <taxon>Helicobacter</taxon>
    </lineage>
</organism>
<dbReference type="Proteomes" id="UP000037997">
    <property type="component" value="Unassembled WGS sequence"/>
</dbReference>
<keyword evidence="3" id="KW-0645">Protease</keyword>
<feature type="binding site" evidence="7">
    <location>
        <position position="64"/>
    </location>
    <ligand>
        <name>Ni(2+)</name>
        <dbReference type="ChEBI" id="CHEBI:49786"/>
    </ligand>
</feature>
<dbReference type="STRING" id="35818.HPU229336_07160"/>
<keyword evidence="4 7" id="KW-0479">Metal-binding</keyword>
<keyword evidence="2 7" id="KW-0533">Nickel</keyword>
<protein>
    <submittedName>
        <fullName evidence="8">Protein hydD</fullName>
    </submittedName>
</protein>
<evidence type="ECO:0000313" key="9">
    <source>
        <dbReference type="Proteomes" id="UP000037997"/>
    </source>
</evidence>
<dbReference type="SUPFAM" id="SSF53163">
    <property type="entry name" value="HybD-like"/>
    <property type="match status" value="1"/>
</dbReference>
<dbReference type="PANTHER" id="PTHR30302:SF1">
    <property type="entry name" value="HYDROGENASE 2 MATURATION PROTEASE"/>
    <property type="match status" value="1"/>
</dbReference>
<dbReference type="NCBIfam" id="TIGR00140">
    <property type="entry name" value="hupD"/>
    <property type="match status" value="1"/>
</dbReference>
<dbReference type="CDD" id="cd06062">
    <property type="entry name" value="H2MP_MemB-H2up"/>
    <property type="match status" value="1"/>
</dbReference>
<keyword evidence="6" id="KW-0378">Hydrolase</keyword>
<dbReference type="Pfam" id="PF01750">
    <property type="entry name" value="HycI"/>
    <property type="match status" value="1"/>
</dbReference>
<evidence type="ECO:0000256" key="6">
    <source>
        <dbReference type="ARBA" id="ARBA00022801"/>
    </source>
</evidence>
<feature type="binding site" evidence="7">
    <location>
        <position position="16"/>
    </location>
    <ligand>
        <name>Ni(2+)</name>
        <dbReference type="ChEBI" id="CHEBI:49786"/>
    </ligand>
</feature>
<comment type="similarity">
    <text evidence="1">Belongs to the peptidase A31 family.</text>
</comment>
<evidence type="ECO:0000256" key="3">
    <source>
        <dbReference type="ARBA" id="ARBA00022670"/>
    </source>
</evidence>
<dbReference type="FunFam" id="3.40.50.1450:FF:000005">
    <property type="entry name" value="Hydrogenase maturation protease HycI"/>
    <property type="match status" value="1"/>
</dbReference>
<dbReference type="NCBIfam" id="TIGR00072">
    <property type="entry name" value="hydrog_prot"/>
    <property type="match status" value="1"/>
</dbReference>
<dbReference type="GO" id="GO:0008047">
    <property type="term" value="F:enzyme activator activity"/>
    <property type="evidence" value="ECO:0007669"/>
    <property type="project" value="InterPro"/>
</dbReference>
<dbReference type="EMBL" id="JNOC01000015">
    <property type="protein sequence ID" value="KPH56446.1"/>
    <property type="molecule type" value="Genomic_DNA"/>
</dbReference>
<reference evidence="8 9" key="1">
    <citation type="submission" date="2014-06" db="EMBL/GenBank/DDBJ databases">
        <title>Helicobacter pullorum isolates in fresh chicken meat - phenotypic and genotypic features.</title>
        <authorList>
            <person name="Borges V."/>
            <person name="Santos A."/>
            <person name="Correia C.B."/>
            <person name="Saraiva M."/>
            <person name="Menard A."/>
            <person name="Vieira L."/>
            <person name="Sampaio D.A."/>
            <person name="Gomes J.P."/>
            <person name="Oleastro M."/>
        </authorList>
    </citation>
    <scope>NUCLEOTIDE SEQUENCE [LARGE SCALE GENOMIC DNA]</scope>
    <source>
        <strain evidence="8 9">229334/12</strain>
    </source>
</reference>
<dbReference type="GO" id="GO:0046872">
    <property type="term" value="F:metal ion binding"/>
    <property type="evidence" value="ECO:0007669"/>
    <property type="project" value="UniProtKB-KW"/>
</dbReference>
<evidence type="ECO:0000313" key="8">
    <source>
        <dbReference type="EMBL" id="KPH56446.1"/>
    </source>
</evidence>
<dbReference type="AlphaFoldDB" id="A0A0N1E9T5"/>
<dbReference type="InterPro" id="IPR004419">
    <property type="entry name" value="Pept_A31_hyd_express"/>
</dbReference>
<feature type="binding site" evidence="7">
    <location>
        <position position="95"/>
    </location>
    <ligand>
        <name>Ni(2+)</name>
        <dbReference type="ChEBI" id="CHEBI:49786"/>
    </ligand>
</feature>
<accession>A0A0N1E9T5</accession>
<dbReference type="InterPro" id="IPR023430">
    <property type="entry name" value="Pept_HybD-like_dom_sf"/>
</dbReference>
<evidence type="ECO:0000256" key="4">
    <source>
        <dbReference type="ARBA" id="ARBA00022723"/>
    </source>
</evidence>
<keyword evidence="5" id="KW-0064">Aspartyl protease</keyword>
<proteinExistence type="inferred from homology"/>
<name>A0A0N1E9T5_9HELI</name>
<dbReference type="GO" id="GO:0004190">
    <property type="term" value="F:aspartic-type endopeptidase activity"/>
    <property type="evidence" value="ECO:0007669"/>
    <property type="project" value="UniProtKB-KW"/>
</dbReference>
<comment type="caution">
    <text evidence="8">The sequence shown here is derived from an EMBL/GenBank/DDBJ whole genome shotgun (WGS) entry which is preliminary data.</text>
</comment>
<dbReference type="PRINTS" id="PR00446">
    <property type="entry name" value="HYDRGNUPTAKE"/>
</dbReference>